<accession>W4SGI2</accession>
<evidence type="ECO:0000256" key="1">
    <source>
        <dbReference type="SAM" id="MobiDB-lite"/>
    </source>
</evidence>
<comment type="caution">
    <text evidence="2">The sequence shown here is derived from an EMBL/GenBank/DDBJ whole genome shotgun (WGS) entry which is preliminary data.</text>
</comment>
<organism evidence="2 3">
    <name type="scientific">Xanthomonas arboricola pv. pruni MAFF 301420</name>
    <dbReference type="NCBI Taxonomy" id="1418095"/>
    <lineage>
        <taxon>Bacteria</taxon>
        <taxon>Pseudomonadati</taxon>
        <taxon>Pseudomonadota</taxon>
        <taxon>Gammaproteobacteria</taxon>
        <taxon>Lysobacterales</taxon>
        <taxon>Lysobacteraceae</taxon>
        <taxon>Xanthomonas</taxon>
    </lineage>
</organism>
<protein>
    <submittedName>
        <fullName evidence="2">Uncharacterized protein</fullName>
    </submittedName>
</protein>
<sequence length="71" mass="7517">MQSPSAPHTVGARPSARGFPGKAPRDQGRSYDSAQQTNKAGIAPGLVRWVPLSQRYMKPSADAGLQAIAAW</sequence>
<feature type="region of interest" description="Disordered" evidence="1">
    <location>
        <begin position="1"/>
        <end position="44"/>
    </location>
</feature>
<evidence type="ECO:0000313" key="2">
    <source>
        <dbReference type="EMBL" id="GAE55467.1"/>
    </source>
</evidence>
<feature type="compositionally biased region" description="Polar residues" evidence="1">
    <location>
        <begin position="30"/>
        <end position="39"/>
    </location>
</feature>
<evidence type="ECO:0000313" key="3">
    <source>
        <dbReference type="Proteomes" id="UP000019084"/>
    </source>
</evidence>
<dbReference type="EMBL" id="BAVC01000209">
    <property type="protein sequence ID" value="GAE55467.1"/>
    <property type="molecule type" value="Genomic_DNA"/>
</dbReference>
<reference evidence="2 3" key="1">
    <citation type="submission" date="2014-01" db="EMBL/GenBank/DDBJ databases">
        <title>Genome sequence and analysis of Xanthomonas arboricola pv. pruni.</title>
        <authorList>
            <person name="Fujikawa T."/>
            <person name="Nakazono-Nagaoka E."/>
        </authorList>
    </citation>
    <scope>NUCLEOTIDE SEQUENCE [LARGE SCALE GENOMIC DNA]</scope>
    <source>
        <strain evidence="3">MAFF 301420</strain>
    </source>
</reference>
<gene>
    <name evidence="2" type="ORF">XPR_2102</name>
</gene>
<proteinExistence type="predicted"/>
<dbReference type="Proteomes" id="UP000019084">
    <property type="component" value="Unassembled WGS sequence"/>
</dbReference>
<name>W4SGI2_9XANT</name>
<dbReference type="AlphaFoldDB" id="W4SGI2"/>